<comment type="caution">
    <text evidence="1">The sequence shown here is derived from an EMBL/GenBank/DDBJ whole genome shotgun (WGS) entry which is preliminary data.</text>
</comment>
<organism evidence="1 2">
    <name type="scientific">Streptomyces lasiicapitis</name>
    <dbReference type="NCBI Taxonomy" id="1923961"/>
    <lineage>
        <taxon>Bacteria</taxon>
        <taxon>Bacillati</taxon>
        <taxon>Actinomycetota</taxon>
        <taxon>Actinomycetes</taxon>
        <taxon>Kitasatosporales</taxon>
        <taxon>Streptomycetaceae</taxon>
        <taxon>Streptomyces</taxon>
    </lineage>
</organism>
<proteinExistence type="predicted"/>
<dbReference type="Proteomes" id="UP000656881">
    <property type="component" value="Unassembled WGS sequence"/>
</dbReference>
<evidence type="ECO:0000313" key="1">
    <source>
        <dbReference type="EMBL" id="GGO45858.1"/>
    </source>
</evidence>
<keyword evidence="2" id="KW-1185">Reference proteome</keyword>
<protein>
    <submittedName>
        <fullName evidence="1">Uncharacterized protein</fullName>
    </submittedName>
</protein>
<sequence>MRARWGHGVAAQAVASGAPDVGMVRPWPDGQRARTGTARAWHACLRCTGGLELGMLADQLGAHDARAGTCASLGAGGVPAGPYGCHPPVNEAVLAGLNTAATAHFGASPTPGRRTAPVVRTLPTSLIPQ</sequence>
<evidence type="ECO:0000313" key="2">
    <source>
        <dbReference type="Proteomes" id="UP000656881"/>
    </source>
</evidence>
<dbReference type="EMBL" id="BMNG01000007">
    <property type="protein sequence ID" value="GGO45858.1"/>
    <property type="molecule type" value="Genomic_DNA"/>
</dbReference>
<name>A0ABQ2M4L4_9ACTN</name>
<reference evidence="2" key="1">
    <citation type="journal article" date="2019" name="Int. J. Syst. Evol. Microbiol.">
        <title>The Global Catalogue of Microorganisms (GCM) 10K type strain sequencing project: providing services to taxonomists for standard genome sequencing and annotation.</title>
        <authorList>
            <consortium name="The Broad Institute Genomics Platform"/>
            <consortium name="The Broad Institute Genome Sequencing Center for Infectious Disease"/>
            <person name="Wu L."/>
            <person name="Ma J."/>
        </authorList>
    </citation>
    <scope>NUCLEOTIDE SEQUENCE [LARGE SCALE GENOMIC DNA]</scope>
    <source>
        <strain evidence="2">CGMCC 4.7349</strain>
    </source>
</reference>
<accession>A0ABQ2M4L4</accession>
<gene>
    <name evidence="1" type="ORF">GCM10012286_35410</name>
</gene>